<evidence type="ECO:0000256" key="2">
    <source>
        <dbReference type="ARBA" id="ARBA00023125"/>
    </source>
</evidence>
<keyword evidence="1" id="KW-0805">Transcription regulation</keyword>
<organism evidence="7 8">
    <name type="scientific">Brevundimonas subvibrioides (strain ATCC 15264 / DSM 4735 / LMG 14903 / NBRC 16000 / CB 81)</name>
    <name type="common">Caulobacter subvibrioides</name>
    <dbReference type="NCBI Taxonomy" id="633149"/>
    <lineage>
        <taxon>Bacteria</taxon>
        <taxon>Pseudomonadati</taxon>
        <taxon>Pseudomonadota</taxon>
        <taxon>Alphaproteobacteria</taxon>
        <taxon>Caulobacterales</taxon>
        <taxon>Caulobacteraceae</taxon>
        <taxon>Brevundimonas</taxon>
    </lineage>
</organism>
<dbReference type="InterPro" id="IPR009057">
    <property type="entry name" value="Homeodomain-like_sf"/>
</dbReference>
<proteinExistence type="predicted"/>
<feature type="domain" description="HTH tetR-type" evidence="6">
    <location>
        <begin position="38"/>
        <end position="98"/>
    </location>
</feature>
<dbReference type="eggNOG" id="COG1309">
    <property type="taxonomic scope" value="Bacteria"/>
</dbReference>
<keyword evidence="8" id="KW-1185">Reference proteome</keyword>
<dbReference type="InterPro" id="IPR011075">
    <property type="entry name" value="TetR_C"/>
</dbReference>
<dbReference type="BioCyc" id="BSUB633149:G1GM8-1478-MONOMER"/>
<evidence type="ECO:0000313" key="7">
    <source>
        <dbReference type="EMBL" id="ADL00802.1"/>
    </source>
</evidence>
<dbReference type="Pfam" id="PF19352">
    <property type="entry name" value="TetR_C_38"/>
    <property type="match status" value="1"/>
</dbReference>
<dbReference type="Gene3D" id="1.10.10.60">
    <property type="entry name" value="Homeodomain-like"/>
    <property type="match status" value="1"/>
</dbReference>
<keyword evidence="2 4" id="KW-0238">DNA-binding</keyword>
<dbReference type="GO" id="GO:0003677">
    <property type="term" value="F:DNA binding"/>
    <property type="evidence" value="ECO:0007669"/>
    <property type="project" value="UniProtKB-UniRule"/>
</dbReference>
<accession>D9QGI6</accession>
<name>D9QGI6_BRESC</name>
<keyword evidence="3" id="KW-0804">Transcription</keyword>
<evidence type="ECO:0000313" key="8">
    <source>
        <dbReference type="Proteomes" id="UP000002696"/>
    </source>
</evidence>
<dbReference type="EMBL" id="CP002102">
    <property type="protein sequence ID" value="ADL00802.1"/>
    <property type="molecule type" value="Genomic_DNA"/>
</dbReference>
<feature type="compositionally biased region" description="Pro residues" evidence="5">
    <location>
        <begin position="10"/>
        <end position="20"/>
    </location>
</feature>
<protein>
    <submittedName>
        <fullName evidence="7">Regulatory protein TetR</fullName>
    </submittedName>
</protein>
<dbReference type="SUPFAM" id="SSF46689">
    <property type="entry name" value="Homeodomain-like"/>
    <property type="match status" value="1"/>
</dbReference>
<gene>
    <name evidence="7" type="ordered locus">Bresu_1491</name>
</gene>
<dbReference type="PROSITE" id="PS50977">
    <property type="entry name" value="HTH_TETR_2"/>
    <property type="match status" value="1"/>
</dbReference>
<evidence type="ECO:0000256" key="5">
    <source>
        <dbReference type="SAM" id="MobiDB-lite"/>
    </source>
</evidence>
<dbReference type="AlphaFoldDB" id="D9QGI6"/>
<evidence type="ECO:0000256" key="4">
    <source>
        <dbReference type="PROSITE-ProRule" id="PRU00335"/>
    </source>
</evidence>
<dbReference type="STRING" id="633149.Bresu_1491"/>
<feature type="DNA-binding region" description="H-T-H motif" evidence="4">
    <location>
        <begin position="61"/>
        <end position="80"/>
    </location>
</feature>
<sequence>MASGQTPHTLNPPPRAPRLPMPERTINKLGHRIGARGGRTRTAILDATRRLLERRHLGELRVADVAAEAGVSPSNFYTYFKTVEEPVLALCEAAAVDFQPLSRHLDGDWSADQAFAAARAYVVDVLMIWRDHGPVLRIEHMLADKGEAGFVEARIRRLRRVHLSLERRIAVAHATGYHAQGLDPRLASYEVANLVESVAAGFELMRRGDTPSDAILDTTAHIVVKLVTGR</sequence>
<dbReference type="HOGENOM" id="CLU_1318871_0_0_5"/>
<dbReference type="Proteomes" id="UP000002696">
    <property type="component" value="Chromosome"/>
</dbReference>
<dbReference type="InterPro" id="IPR001647">
    <property type="entry name" value="HTH_TetR"/>
</dbReference>
<dbReference type="KEGG" id="bsb:Bresu_1491"/>
<evidence type="ECO:0000259" key="6">
    <source>
        <dbReference type="PROSITE" id="PS50977"/>
    </source>
</evidence>
<evidence type="ECO:0000256" key="3">
    <source>
        <dbReference type="ARBA" id="ARBA00023163"/>
    </source>
</evidence>
<reference evidence="8" key="1">
    <citation type="journal article" date="2011" name="J. Bacteriol.">
        <title>Genome sequences of eight morphologically diverse alphaproteobacteria.</title>
        <authorList>
            <consortium name="US DOE Joint Genome Institute"/>
            <person name="Brown P.J."/>
            <person name="Kysela D.T."/>
            <person name="Buechlein A."/>
            <person name="Hemmerich C."/>
            <person name="Brun Y.V."/>
        </authorList>
    </citation>
    <scope>NUCLEOTIDE SEQUENCE [LARGE SCALE GENOMIC DNA]</scope>
    <source>
        <strain evidence="8">ATCC 15264 / DSM 4735 / LMG 14903 / NBRC 16000 / CB 81</strain>
    </source>
</reference>
<dbReference type="Gene3D" id="1.10.357.10">
    <property type="entry name" value="Tetracycline Repressor, domain 2"/>
    <property type="match status" value="1"/>
</dbReference>
<dbReference type="Pfam" id="PF00440">
    <property type="entry name" value="TetR_N"/>
    <property type="match status" value="1"/>
</dbReference>
<feature type="region of interest" description="Disordered" evidence="5">
    <location>
        <begin position="1"/>
        <end position="21"/>
    </location>
</feature>
<evidence type="ECO:0000256" key="1">
    <source>
        <dbReference type="ARBA" id="ARBA00023015"/>
    </source>
</evidence>
<dbReference type="InParanoid" id="D9QGI6"/>